<evidence type="ECO:0000256" key="2">
    <source>
        <dbReference type="ARBA" id="ARBA00012438"/>
    </source>
</evidence>
<name>A0ABV9KCR1_9RHOB</name>
<proteinExistence type="predicted"/>
<feature type="domain" description="Histidine kinase" evidence="7">
    <location>
        <begin position="213"/>
        <end position="426"/>
    </location>
</feature>
<dbReference type="InterPro" id="IPR005467">
    <property type="entry name" value="His_kinase_dom"/>
</dbReference>
<keyword evidence="4" id="KW-0808">Transferase</keyword>
<feature type="transmembrane region" description="Helical" evidence="6">
    <location>
        <begin position="168"/>
        <end position="189"/>
    </location>
</feature>
<gene>
    <name evidence="8" type="ORF">ACFO5X_04730</name>
</gene>
<dbReference type="PANTHER" id="PTHR42878:SF15">
    <property type="entry name" value="BACTERIOPHYTOCHROME"/>
    <property type="match status" value="1"/>
</dbReference>
<evidence type="ECO:0000256" key="6">
    <source>
        <dbReference type="SAM" id="Phobius"/>
    </source>
</evidence>
<dbReference type="CDD" id="cd00082">
    <property type="entry name" value="HisKA"/>
    <property type="match status" value="1"/>
</dbReference>
<dbReference type="EMBL" id="JBHSGI010000002">
    <property type="protein sequence ID" value="MFC4667849.1"/>
    <property type="molecule type" value="Genomic_DNA"/>
</dbReference>
<dbReference type="InterPro" id="IPR036890">
    <property type="entry name" value="HATPase_C_sf"/>
</dbReference>
<dbReference type="SUPFAM" id="SSF47384">
    <property type="entry name" value="Homodimeric domain of signal transducing histidine kinase"/>
    <property type="match status" value="1"/>
</dbReference>
<reference evidence="9" key="1">
    <citation type="journal article" date="2019" name="Int. J. Syst. Evol. Microbiol.">
        <title>The Global Catalogue of Microorganisms (GCM) 10K type strain sequencing project: providing services to taxonomists for standard genome sequencing and annotation.</title>
        <authorList>
            <consortium name="The Broad Institute Genomics Platform"/>
            <consortium name="The Broad Institute Genome Sequencing Center for Infectious Disease"/>
            <person name="Wu L."/>
            <person name="Ma J."/>
        </authorList>
    </citation>
    <scope>NUCLEOTIDE SEQUENCE [LARGE SCALE GENOMIC DNA]</scope>
    <source>
        <strain evidence="9">CGMCC 4.7283</strain>
    </source>
</reference>
<evidence type="ECO:0000256" key="4">
    <source>
        <dbReference type="ARBA" id="ARBA00022679"/>
    </source>
</evidence>
<protein>
    <recommendedName>
        <fullName evidence="2">histidine kinase</fullName>
        <ecNumber evidence="2">2.7.13.3</ecNumber>
    </recommendedName>
</protein>
<organism evidence="8 9">
    <name type="scientific">Seohaeicola nanhaiensis</name>
    <dbReference type="NCBI Taxonomy" id="1387282"/>
    <lineage>
        <taxon>Bacteria</taxon>
        <taxon>Pseudomonadati</taxon>
        <taxon>Pseudomonadota</taxon>
        <taxon>Alphaproteobacteria</taxon>
        <taxon>Rhodobacterales</taxon>
        <taxon>Roseobacteraceae</taxon>
        <taxon>Seohaeicola</taxon>
    </lineage>
</organism>
<dbReference type="PANTHER" id="PTHR42878">
    <property type="entry name" value="TWO-COMPONENT HISTIDINE KINASE"/>
    <property type="match status" value="1"/>
</dbReference>
<dbReference type="PROSITE" id="PS50109">
    <property type="entry name" value="HIS_KIN"/>
    <property type="match status" value="1"/>
</dbReference>
<dbReference type="Gene3D" id="1.10.287.130">
    <property type="match status" value="1"/>
</dbReference>
<dbReference type="Proteomes" id="UP001595973">
    <property type="component" value="Unassembled WGS sequence"/>
</dbReference>
<dbReference type="InterPro" id="IPR003594">
    <property type="entry name" value="HATPase_dom"/>
</dbReference>
<keyword evidence="5" id="KW-0418">Kinase</keyword>
<keyword evidence="6" id="KW-1133">Transmembrane helix</keyword>
<evidence type="ECO:0000256" key="1">
    <source>
        <dbReference type="ARBA" id="ARBA00000085"/>
    </source>
</evidence>
<dbReference type="InterPro" id="IPR036097">
    <property type="entry name" value="HisK_dim/P_sf"/>
</dbReference>
<dbReference type="Pfam" id="PF02518">
    <property type="entry name" value="HATPase_c"/>
    <property type="match status" value="1"/>
</dbReference>
<dbReference type="InterPro" id="IPR003661">
    <property type="entry name" value="HisK_dim/P_dom"/>
</dbReference>
<evidence type="ECO:0000256" key="3">
    <source>
        <dbReference type="ARBA" id="ARBA00022553"/>
    </source>
</evidence>
<dbReference type="Gene3D" id="3.30.565.10">
    <property type="entry name" value="Histidine kinase-like ATPase, C-terminal domain"/>
    <property type="match status" value="1"/>
</dbReference>
<dbReference type="PRINTS" id="PR00344">
    <property type="entry name" value="BCTRLSENSOR"/>
</dbReference>
<dbReference type="SUPFAM" id="SSF55874">
    <property type="entry name" value="ATPase domain of HSP90 chaperone/DNA topoisomerase II/histidine kinase"/>
    <property type="match status" value="1"/>
</dbReference>
<dbReference type="SMART" id="SM00387">
    <property type="entry name" value="HATPase_c"/>
    <property type="match status" value="1"/>
</dbReference>
<dbReference type="RefSeq" id="WP_380716083.1">
    <property type="nucleotide sequence ID" value="NZ_JBHSGI010000002.1"/>
</dbReference>
<evidence type="ECO:0000313" key="8">
    <source>
        <dbReference type="EMBL" id="MFC4667849.1"/>
    </source>
</evidence>
<dbReference type="GO" id="GO:0005524">
    <property type="term" value="F:ATP binding"/>
    <property type="evidence" value="ECO:0007669"/>
    <property type="project" value="UniProtKB-KW"/>
</dbReference>
<dbReference type="CDD" id="cd00075">
    <property type="entry name" value="HATPase"/>
    <property type="match status" value="1"/>
</dbReference>
<sequence>MTLTFLAIALVTLLVFAVMFRSIRQEQSRLSDRQLAYHRVVLDHQRAIGYGGLIHHFKNWILRPGEPFYRDAAIASAERATAVLNTLEAQVAAADLNLTLSAQREMVEAYRRNIAVITAMHAEGRSPREIDAAVRISDEDSLQELEIINERVEARMRAQQLALDERTVMLYLMPSALAVLTAFGLLVLVRQRMRMQLEHDIRRIDEIEQFAQVAAHDLRAPLRQISALAEFAQEDLSDAPGPALPAVREHLSAISERAATLDSLIKAVFRYILIEGAAQEISDVDLRRTVEEIVRLHVPAGGSARLEGSFPVVRAQRVELEIILRNLISNAVKHHPDHRPNIIIRYAADRRIHRFEVEDDGPGIPGEHAARVFDMFWTMSKPAANAEVSGVGLALVRRIVMRWGTQLSLRPAQPRGAVFCFTMPKF</sequence>
<comment type="catalytic activity">
    <reaction evidence="1">
        <text>ATP + protein L-histidine = ADP + protein N-phospho-L-histidine.</text>
        <dbReference type="EC" id="2.7.13.3"/>
    </reaction>
</comment>
<dbReference type="SMART" id="SM00388">
    <property type="entry name" value="HisKA"/>
    <property type="match status" value="1"/>
</dbReference>
<keyword evidence="6" id="KW-0472">Membrane</keyword>
<dbReference type="EC" id="2.7.13.3" evidence="2"/>
<keyword evidence="9" id="KW-1185">Reference proteome</keyword>
<evidence type="ECO:0000259" key="7">
    <source>
        <dbReference type="PROSITE" id="PS50109"/>
    </source>
</evidence>
<keyword evidence="8" id="KW-0067">ATP-binding</keyword>
<accession>A0ABV9KCR1</accession>
<keyword evidence="8" id="KW-0547">Nucleotide-binding</keyword>
<evidence type="ECO:0000256" key="5">
    <source>
        <dbReference type="ARBA" id="ARBA00022777"/>
    </source>
</evidence>
<keyword evidence="6" id="KW-0812">Transmembrane</keyword>
<keyword evidence="3" id="KW-0597">Phosphoprotein</keyword>
<evidence type="ECO:0000313" key="9">
    <source>
        <dbReference type="Proteomes" id="UP001595973"/>
    </source>
</evidence>
<dbReference type="InterPro" id="IPR004358">
    <property type="entry name" value="Sig_transdc_His_kin-like_C"/>
</dbReference>
<dbReference type="InterPro" id="IPR050351">
    <property type="entry name" value="BphY/WalK/GraS-like"/>
</dbReference>
<comment type="caution">
    <text evidence="8">The sequence shown here is derived from an EMBL/GenBank/DDBJ whole genome shotgun (WGS) entry which is preliminary data.</text>
</comment>